<evidence type="ECO:0000256" key="3">
    <source>
        <dbReference type="ARBA" id="ARBA00022989"/>
    </source>
</evidence>
<dbReference type="InterPro" id="IPR050598">
    <property type="entry name" value="AminoAcid_Transporter"/>
</dbReference>
<dbReference type="InterPro" id="IPR002293">
    <property type="entry name" value="AA/rel_permease1"/>
</dbReference>
<name>A0A4P9ZPZ8_9FUNG</name>
<protein>
    <submittedName>
        <fullName evidence="6">Amino acid/polyamine transporter I</fullName>
    </submittedName>
</protein>
<gene>
    <name evidence="6" type="ORF">BJ085DRAFT_5098</name>
</gene>
<keyword evidence="3 5" id="KW-1133">Transmembrane helix</keyword>
<feature type="non-terminal residue" evidence="6">
    <location>
        <position position="1"/>
    </location>
</feature>
<evidence type="ECO:0000256" key="5">
    <source>
        <dbReference type="SAM" id="Phobius"/>
    </source>
</evidence>
<keyword evidence="2 5" id="KW-0812">Transmembrane</keyword>
<feature type="transmembrane region" description="Helical" evidence="5">
    <location>
        <begin position="39"/>
        <end position="57"/>
    </location>
</feature>
<feature type="transmembrane region" description="Helical" evidence="5">
    <location>
        <begin position="243"/>
        <end position="267"/>
    </location>
</feature>
<evidence type="ECO:0000256" key="2">
    <source>
        <dbReference type="ARBA" id="ARBA00022692"/>
    </source>
</evidence>
<dbReference type="PANTHER" id="PTHR11785:SF353">
    <property type="entry name" value="METHIONINE TRANSPORTER (EUROFUNG)"/>
    <property type="match status" value="1"/>
</dbReference>
<dbReference type="Pfam" id="PF13520">
    <property type="entry name" value="AA_permease_2"/>
    <property type="match status" value="1"/>
</dbReference>
<dbReference type="EMBL" id="ML003106">
    <property type="protein sequence ID" value="RKP34692.1"/>
    <property type="molecule type" value="Genomic_DNA"/>
</dbReference>
<dbReference type="GO" id="GO:0015179">
    <property type="term" value="F:L-amino acid transmembrane transporter activity"/>
    <property type="evidence" value="ECO:0007669"/>
    <property type="project" value="TreeGrafter"/>
</dbReference>
<accession>A0A4P9ZPZ8</accession>
<feature type="transmembrane region" description="Helical" evidence="5">
    <location>
        <begin position="368"/>
        <end position="394"/>
    </location>
</feature>
<dbReference type="GO" id="GO:0016020">
    <property type="term" value="C:membrane"/>
    <property type="evidence" value="ECO:0007669"/>
    <property type="project" value="UniProtKB-SubCell"/>
</dbReference>
<keyword evidence="7" id="KW-1185">Reference proteome</keyword>
<feature type="transmembrane region" description="Helical" evidence="5">
    <location>
        <begin position="406"/>
        <end position="429"/>
    </location>
</feature>
<evidence type="ECO:0000313" key="6">
    <source>
        <dbReference type="EMBL" id="RKP34692.1"/>
    </source>
</evidence>
<feature type="transmembrane region" description="Helical" evidence="5">
    <location>
        <begin position="441"/>
        <end position="461"/>
    </location>
</feature>
<feature type="transmembrane region" description="Helical" evidence="5">
    <location>
        <begin position="165"/>
        <end position="188"/>
    </location>
</feature>
<comment type="subcellular location">
    <subcellularLocation>
        <location evidence="1">Membrane</location>
        <topology evidence="1">Multi-pass membrane protein</topology>
    </subcellularLocation>
</comment>
<dbReference type="AlphaFoldDB" id="A0A4P9ZPZ8"/>
<feature type="non-terminal residue" evidence="6">
    <location>
        <position position="462"/>
    </location>
</feature>
<dbReference type="Proteomes" id="UP000268162">
    <property type="component" value="Unassembled WGS sequence"/>
</dbReference>
<feature type="transmembrane region" description="Helical" evidence="5">
    <location>
        <begin position="295"/>
        <end position="321"/>
    </location>
</feature>
<feature type="transmembrane region" description="Helical" evidence="5">
    <location>
        <begin position="138"/>
        <end position="159"/>
    </location>
</feature>
<evidence type="ECO:0000313" key="7">
    <source>
        <dbReference type="Proteomes" id="UP000268162"/>
    </source>
</evidence>
<evidence type="ECO:0000256" key="4">
    <source>
        <dbReference type="ARBA" id="ARBA00023136"/>
    </source>
</evidence>
<feature type="transmembrane region" description="Helical" evidence="5">
    <location>
        <begin position="342"/>
        <end position="362"/>
    </location>
</feature>
<dbReference type="Gene3D" id="1.20.1740.10">
    <property type="entry name" value="Amino acid/polyamine transporter I"/>
    <property type="match status" value="1"/>
</dbReference>
<reference evidence="7" key="1">
    <citation type="journal article" date="2018" name="Nat. Microbiol.">
        <title>Leveraging single-cell genomics to expand the fungal tree of life.</title>
        <authorList>
            <person name="Ahrendt S.R."/>
            <person name="Quandt C.A."/>
            <person name="Ciobanu D."/>
            <person name="Clum A."/>
            <person name="Salamov A."/>
            <person name="Andreopoulos B."/>
            <person name="Cheng J.F."/>
            <person name="Woyke T."/>
            <person name="Pelin A."/>
            <person name="Henrissat B."/>
            <person name="Reynolds N.K."/>
            <person name="Benny G.L."/>
            <person name="Smith M.E."/>
            <person name="James T.Y."/>
            <person name="Grigoriev I.V."/>
        </authorList>
    </citation>
    <scope>NUCLEOTIDE SEQUENCE [LARGE SCALE GENOMIC DNA]</scope>
    <source>
        <strain evidence="7">RSA 468</strain>
    </source>
</reference>
<sequence>RTMGVISGSALVCGLMIGSGIFSTPGVVVTLTGSAAMAMVYWGLGAFTTFCGAFSYIELGCLMPESGGEQVYLDYCIRKPRQLFGFLFSFCTIVCMRPGSIATNAIIFGKYLIYALYGPAHLVESQSTRLTMEGQQRWLAMLGLLIITAINMVSVKWSLRALDLLTWIKLLVLGLISITGLAILMGLTSVPRSDLWARGFAGTTNKLHRHSSAIFNAFWAYDGWHNLNFCLGELRDPVRNLPLCATGGIAITTVLYLLTNVAFFSVLSMDDISLESEVLAATWGTRVFGPLFGRVVIPLAIAISCAGSISAMVFGVSRVIVAAAQKGYLPYATTWCHISPRTGTPVNALLLNFALVAVYTLGPPPGEAFQFLIDLVSYPSRLFYGLTVVGLLLLRRRDPNLPARVFSVWLPLPYLFLITTVFLAIFPFIPPADGTIIGPNGWPYFLAPLLGAVYTLTGIPFW</sequence>
<dbReference type="STRING" id="215637.A0A4P9ZPZ8"/>
<dbReference type="PIRSF" id="PIRSF006060">
    <property type="entry name" value="AA_transporter"/>
    <property type="match status" value="1"/>
</dbReference>
<organism evidence="6 7">
    <name type="scientific">Dimargaris cristalligena</name>
    <dbReference type="NCBI Taxonomy" id="215637"/>
    <lineage>
        <taxon>Eukaryota</taxon>
        <taxon>Fungi</taxon>
        <taxon>Fungi incertae sedis</taxon>
        <taxon>Zoopagomycota</taxon>
        <taxon>Kickxellomycotina</taxon>
        <taxon>Dimargaritomycetes</taxon>
        <taxon>Dimargaritales</taxon>
        <taxon>Dimargaritaceae</taxon>
        <taxon>Dimargaris</taxon>
    </lineage>
</organism>
<keyword evidence="4 5" id="KW-0472">Membrane</keyword>
<proteinExistence type="predicted"/>
<evidence type="ECO:0000256" key="1">
    <source>
        <dbReference type="ARBA" id="ARBA00004141"/>
    </source>
</evidence>
<dbReference type="PANTHER" id="PTHR11785">
    <property type="entry name" value="AMINO ACID TRANSPORTER"/>
    <property type="match status" value="1"/>
</dbReference>